<gene>
    <name evidence="2" type="ORF">Adu01nite_43270</name>
</gene>
<dbReference type="Pfam" id="PF00296">
    <property type="entry name" value="Bac_luciferase"/>
    <property type="match status" value="1"/>
</dbReference>
<dbReference type="EMBL" id="BOML01000035">
    <property type="protein sequence ID" value="GIE02977.1"/>
    <property type="molecule type" value="Genomic_DNA"/>
</dbReference>
<keyword evidence="3" id="KW-1185">Reference proteome</keyword>
<organism evidence="2 3">
    <name type="scientific">Paractinoplanes durhamensis</name>
    <dbReference type="NCBI Taxonomy" id="113563"/>
    <lineage>
        <taxon>Bacteria</taxon>
        <taxon>Bacillati</taxon>
        <taxon>Actinomycetota</taxon>
        <taxon>Actinomycetes</taxon>
        <taxon>Micromonosporales</taxon>
        <taxon>Micromonosporaceae</taxon>
        <taxon>Paractinoplanes</taxon>
    </lineage>
</organism>
<dbReference type="InterPro" id="IPR050766">
    <property type="entry name" value="Bact_Lucif_Oxidored"/>
</dbReference>
<evidence type="ECO:0000313" key="2">
    <source>
        <dbReference type="EMBL" id="GIE02977.1"/>
    </source>
</evidence>
<dbReference type="SUPFAM" id="SSF51679">
    <property type="entry name" value="Bacterial luciferase-like"/>
    <property type="match status" value="1"/>
</dbReference>
<accession>A0ABQ3YZF8</accession>
<protein>
    <submittedName>
        <fullName evidence="2">Luciferase</fullName>
    </submittedName>
</protein>
<feature type="domain" description="Luciferase-like" evidence="1">
    <location>
        <begin position="10"/>
        <end position="278"/>
    </location>
</feature>
<dbReference type="InterPro" id="IPR036661">
    <property type="entry name" value="Luciferase-like_sf"/>
</dbReference>
<dbReference type="Gene3D" id="3.20.20.30">
    <property type="entry name" value="Luciferase-like domain"/>
    <property type="match status" value="1"/>
</dbReference>
<dbReference type="PANTHER" id="PTHR30137">
    <property type="entry name" value="LUCIFERASE-LIKE MONOOXYGENASE"/>
    <property type="match status" value="1"/>
</dbReference>
<dbReference type="InterPro" id="IPR011251">
    <property type="entry name" value="Luciferase-like_dom"/>
</dbReference>
<dbReference type="PANTHER" id="PTHR30137:SF15">
    <property type="entry name" value="BLL6902 PROTEIN"/>
    <property type="match status" value="1"/>
</dbReference>
<evidence type="ECO:0000259" key="1">
    <source>
        <dbReference type="Pfam" id="PF00296"/>
    </source>
</evidence>
<name>A0ABQ3YZF8_9ACTN</name>
<proteinExistence type="predicted"/>
<sequence length="323" mass="35625">MNRLGFLTHVQGENAYRNAQELFVAADDLGFDVGWVAQHHEPLQGGGLSSPWTFLAYAAARTRRIRLSTAITIVPLEHPIRLAEDVSVVDTLSGGRVEIGVGSGSGPAEYAVFGKDFEQKRELTTAGLHTLRTALAGAEVAPGFTIQPPPVSDFSDRIWQGIFSEGGARYTAQEGSNLLLNRATYGYEEDTDVVQRVWADAFLEAWDLPRKPRIGLSRFVFPAKDRQEALRQIEDGLNNATAGFVRRGTFPANRSTEEYLRRFHAFIGHPDEIIEALRKEKVLPVATDLITQFNPGIPDFDAAVKALELIATEIAPALGWKRQ</sequence>
<comment type="caution">
    <text evidence="2">The sequence shown here is derived from an EMBL/GenBank/DDBJ whole genome shotgun (WGS) entry which is preliminary data.</text>
</comment>
<dbReference type="RefSeq" id="WP_203728701.1">
    <property type="nucleotide sequence ID" value="NZ_BAAATX010000060.1"/>
</dbReference>
<evidence type="ECO:0000313" key="3">
    <source>
        <dbReference type="Proteomes" id="UP000637628"/>
    </source>
</evidence>
<reference evidence="2 3" key="1">
    <citation type="submission" date="2021-01" db="EMBL/GenBank/DDBJ databases">
        <title>Whole genome shotgun sequence of Actinoplanes durhamensis NBRC 14914.</title>
        <authorList>
            <person name="Komaki H."/>
            <person name="Tamura T."/>
        </authorList>
    </citation>
    <scope>NUCLEOTIDE SEQUENCE [LARGE SCALE GENOMIC DNA]</scope>
    <source>
        <strain evidence="2 3">NBRC 14914</strain>
    </source>
</reference>
<dbReference type="Proteomes" id="UP000637628">
    <property type="component" value="Unassembled WGS sequence"/>
</dbReference>